<keyword evidence="2" id="KW-1185">Reference proteome</keyword>
<dbReference type="EMBL" id="JARJLG010000167">
    <property type="protein sequence ID" value="KAJ7733544.1"/>
    <property type="molecule type" value="Genomic_DNA"/>
</dbReference>
<comment type="caution">
    <text evidence="1">The sequence shown here is derived from an EMBL/GenBank/DDBJ whole genome shotgun (WGS) entry which is preliminary data.</text>
</comment>
<evidence type="ECO:0000313" key="2">
    <source>
        <dbReference type="Proteomes" id="UP001215280"/>
    </source>
</evidence>
<sequence length="298" mass="33816">MDIMPSEIWTDVFALACTDDGYTGRALSTVSRAVHLISKPLKYQSICVVGHNQLLKLSIVLESDLSSGGRKVKYLFVASLDEPKDFDAPNGRTEIRRRFHPNPNRDEALYRILRLVSSSLLTLHIHRTAISRQSALLEMDLPVLTELTLHGPFKPPQPTILRPRTSFPSLRRIYIHHFAYRPAKFLQVIVHAAPLLTHLRVPQCSFTPYDIQVALGMLQPAESASDVVYLPRSLEKLVIEVDPVTSSLDSWASNARAKQFLWKLQKISDSDDRVCLVDGRSRWISVEQAKEEWLEDVL</sequence>
<dbReference type="AlphaFoldDB" id="A0AAD7MVA0"/>
<accession>A0AAD7MVA0</accession>
<gene>
    <name evidence="1" type="ORF">DFH07DRAFT_845457</name>
</gene>
<reference evidence="1" key="1">
    <citation type="submission" date="2023-03" db="EMBL/GenBank/DDBJ databases">
        <title>Massive genome expansion in bonnet fungi (Mycena s.s.) driven by repeated elements and novel gene families across ecological guilds.</title>
        <authorList>
            <consortium name="Lawrence Berkeley National Laboratory"/>
            <person name="Harder C.B."/>
            <person name="Miyauchi S."/>
            <person name="Viragh M."/>
            <person name="Kuo A."/>
            <person name="Thoen E."/>
            <person name="Andreopoulos B."/>
            <person name="Lu D."/>
            <person name="Skrede I."/>
            <person name="Drula E."/>
            <person name="Henrissat B."/>
            <person name="Morin E."/>
            <person name="Kohler A."/>
            <person name="Barry K."/>
            <person name="LaButti K."/>
            <person name="Morin E."/>
            <person name="Salamov A."/>
            <person name="Lipzen A."/>
            <person name="Mereny Z."/>
            <person name="Hegedus B."/>
            <person name="Baldrian P."/>
            <person name="Stursova M."/>
            <person name="Weitz H."/>
            <person name="Taylor A."/>
            <person name="Grigoriev I.V."/>
            <person name="Nagy L.G."/>
            <person name="Martin F."/>
            <person name="Kauserud H."/>
        </authorList>
    </citation>
    <scope>NUCLEOTIDE SEQUENCE</scope>
    <source>
        <strain evidence="1">CBHHK188m</strain>
    </source>
</reference>
<name>A0AAD7MVA0_9AGAR</name>
<dbReference type="Proteomes" id="UP001215280">
    <property type="component" value="Unassembled WGS sequence"/>
</dbReference>
<organism evidence="1 2">
    <name type="scientific">Mycena maculata</name>
    <dbReference type="NCBI Taxonomy" id="230809"/>
    <lineage>
        <taxon>Eukaryota</taxon>
        <taxon>Fungi</taxon>
        <taxon>Dikarya</taxon>
        <taxon>Basidiomycota</taxon>
        <taxon>Agaricomycotina</taxon>
        <taxon>Agaricomycetes</taxon>
        <taxon>Agaricomycetidae</taxon>
        <taxon>Agaricales</taxon>
        <taxon>Marasmiineae</taxon>
        <taxon>Mycenaceae</taxon>
        <taxon>Mycena</taxon>
    </lineage>
</organism>
<protein>
    <submittedName>
        <fullName evidence="1">Uncharacterized protein</fullName>
    </submittedName>
</protein>
<evidence type="ECO:0000313" key="1">
    <source>
        <dbReference type="EMBL" id="KAJ7733544.1"/>
    </source>
</evidence>
<proteinExistence type="predicted"/>